<reference evidence="18 19" key="1">
    <citation type="journal article" date="2016" name="Mol. Biol. Evol.">
        <title>Comparative Genomics of Early-Diverging Mushroom-Forming Fungi Provides Insights into the Origins of Lignocellulose Decay Capabilities.</title>
        <authorList>
            <person name="Nagy L.G."/>
            <person name="Riley R."/>
            <person name="Tritt A."/>
            <person name="Adam C."/>
            <person name="Daum C."/>
            <person name="Floudas D."/>
            <person name="Sun H."/>
            <person name="Yadav J.S."/>
            <person name="Pangilinan J."/>
            <person name="Larsson K.H."/>
            <person name="Matsuura K."/>
            <person name="Barry K."/>
            <person name="Labutti K."/>
            <person name="Kuo R."/>
            <person name="Ohm R.A."/>
            <person name="Bhattacharya S.S."/>
            <person name="Shirouzu T."/>
            <person name="Yoshinaga Y."/>
            <person name="Martin F.M."/>
            <person name="Grigoriev I.V."/>
            <person name="Hibbett D.S."/>
        </authorList>
    </citation>
    <scope>NUCLEOTIDE SEQUENCE [LARGE SCALE GENOMIC DNA]</scope>
    <source>
        <strain evidence="18 19">HHB12029</strain>
    </source>
</reference>
<evidence type="ECO:0000256" key="8">
    <source>
        <dbReference type="ARBA" id="ARBA00023180"/>
    </source>
</evidence>
<dbReference type="InterPro" id="IPR012334">
    <property type="entry name" value="Pectin_lyas_fold"/>
</dbReference>
<evidence type="ECO:0000313" key="18">
    <source>
        <dbReference type="EMBL" id="KZV78579.1"/>
    </source>
</evidence>
<evidence type="ECO:0000256" key="10">
    <source>
        <dbReference type="ARBA" id="ARBA00023316"/>
    </source>
</evidence>
<dbReference type="GO" id="GO:0004650">
    <property type="term" value="F:polygalacturonase activity"/>
    <property type="evidence" value="ECO:0007669"/>
    <property type="project" value="InterPro"/>
</dbReference>
<dbReference type="EC" id="3.2.1.67" evidence="12"/>
<protein>
    <recommendedName>
        <fullName evidence="12">galacturonan 1,4-alpha-galacturonidase</fullName>
        <ecNumber evidence="12">3.2.1.67</ecNumber>
    </recommendedName>
    <alternativeName>
        <fullName evidence="13">Galacturan 1,4-alpha-galacturonidase C</fullName>
    </alternativeName>
    <alternativeName>
        <fullName evidence="14">Poly(1,4-alpha-D-galacturonide)galacturonohydrolase C</fullName>
    </alternativeName>
</protein>
<feature type="chain" id="PRO_5007869800" description="galacturonan 1,4-alpha-galacturonidase" evidence="17">
    <location>
        <begin position="20"/>
        <end position="462"/>
    </location>
</feature>
<keyword evidence="3" id="KW-0964">Secreted</keyword>
<dbReference type="GO" id="GO:0005975">
    <property type="term" value="P:carbohydrate metabolic process"/>
    <property type="evidence" value="ECO:0007669"/>
    <property type="project" value="InterPro"/>
</dbReference>
<name>A0A165Z1K6_EXIGL</name>
<dbReference type="InterPro" id="IPR011050">
    <property type="entry name" value="Pectin_lyase_fold/virulence"/>
</dbReference>
<evidence type="ECO:0000256" key="1">
    <source>
        <dbReference type="ARBA" id="ARBA00004613"/>
    </source>
</evidence>
<evidence type="ECO:0000256" key="9">
    <source>
        <dbReference type="ARBA" id="ARBA00023295"/>
    </source>
</evidence>
<keyword evidence="8" id="KW-0325">Glycoprotein</keyword>
<evidence type="ECO:0000313" key="19">
    <source>
        <dbReference type="Proteomes" id="UP000077266"/>
    </source>
</evidence>
<evidence type="ECO:0000256" key="16">
    <source>
        <dbReference type="RuleBase" id="RU361169"/>
    </source>
</evidence>
<dbReference type="Gene3D" id="2.160.20.10">
    <property type="entry name" value="Single-stranded right-handed beta-helix, Pectin lyase-like"/>
    <property type="match status" value="1"/>
</dbReference>
<evidence type="ECO:0000256" key="4">
    <source>
        <dbReference type="ARBA" id="ARBA00022729"/>
    </source>
</evidence>
<comment type="subcellular location">
    <subcellularLocation>
        <location evidence="1">Secreted</location>
    </subcellularLocation>
</comment>
<sequence>MLARVTLPLLLLASARVQAKECTVVQATDGADDSPAIIDAFTQCAVDSTITFEQKNYSVLTPVSLTGLKNVTVKLNGNLLLPKNITDVQIQVNTTTNQPSSYAVPWFYIFGEDVSIYGSDDKDWGAFHGFGQQWWDIGQRILRPQLATFNVTNGLLSGLKVIYPVAWGFNLPGKNIRVENHYVWARPTNGTRDVTTSFPFNTDGLNVSGQNITIDGYFGENGDDCVSVINGARDVEVLNGFCGFSSHGLSIGSLGRGGSVQTVANVRFNNWTMDGAVYGARFKSWTGGQGFAENVTWSNIKLVNVSTGIFITQNYYDQDKGARPNNTNETATRVTNFRYENFTGTLGTNWTDGTCISSPCWNFVQGIDGSQAVIFDLYNGTATNISLVGIDIKKHDGGNPNVLCDPATLADGEQNTLGFQCTNGAFAKTDIKPDDGTGAAMRRGAATLAIGAVVLAALSTLV</sequence>
<dbReference type="GO" id="GO:0047911">
    <property type="term" value="F:galacturan 1,4-alpha-galacturonidase activity"/>
    <property type="evidence" value="ECO:0007669"/>
    <property type="project" value="UniProtKB-EC"/>
</dbReference>
<feature type="signal peptide" evidence="17">
    <location>
        <begin position="1"/>
        <end position="19"/>
    </location>
</feature>
<dbReference type="Proteomes" id="UP000077266">
    <property type="component" value="Unassembled WGS sequence"/>
</dbReference>
<evidence type="ECO:0000256" key="6">
    <source>
        <dbReference type="ARBA" id="ARBA00022801"/>
    </source>
</evidence>
<dbReference type="STRING" id="1314781.A0A165Z1K6"/>
<evidence type="ECO:0000256" key="17">
    <source>
        <dbReference type="SAM" id="SignalP"/>
    </source>
</evidence>
<evidence type="ECO:0000256" key="3">
    <source>
        <dbReference type="ARBA" id="ARBA00022525"/>
    </source>
</evidence>
<dbReference type="EMBL" id="KV426833">
    <property type="protein sequence ID" value="KZV78579.1"/>
    <property type="molecule type" value="Genomic_DNA"/>
</dbReference>
<evidence type="ECO:0000256" key="12">
    <source>
        <dbReference type="ARBA" id="ARBA00038933"/>
    </source>
</evidence>
<dbReference type="OrthoDB" id="187139at2759"/>
<comment type="function">
    <text evidence="11">Specific in hydrolyzing the terminal glycosidic bond of polygalacturonic acid and oligogalacturonates.</text>
</comment>
<keyword evidence="4 17" id="KW-0732">Signal</keyword>
<keyword evidence="6 16" id="KW-0378">Hydrolase</keyword>
<dbReference type="SUPFAM" id="SSF51126">
    <property type="entry name" value="Pectin lyase-like"/>
    <property type="match status" value="1"/>
</dbReference>
<evidence type="ECO:0000256" key="14">
    <source>
        <dbReference type="ARBA" id="ARBA00042262"/>
    </source>
</evidence>
<evidence type="ECO:0000256" key="5">
    <source>
        <dbReference type="ARBA" id="ARBA00022737"/>
    </source>
</evidence>
<dbReference type="Pfam" id="PF00295">
    <property type="entry name" value="Glyco_hydro_28"/>
    <property type="match status" value="1"/>
</dbReference>
<comment type="catalytic activity">
    <reaction evidence="15">
        <text>[(1-&gt;4)-alpha-D-galacturonosyl](n) + H2O = alpha-D-galacturonate + [(1-&gt;4)-alpha-D-galacturonosyl](n-1)</text>
        <dbReference type="Rhea" id="RHEA:14117"/>
        <dbReference type="Rhea" id="RHEA-COMP:14570"/>
        <dbReference type="Rhea" id="RHEA-COMP:14572"/>
        <dbReference type="ChEBI" id="CHEBI:15377"/>
        <dbReference type="ChEBI" id="CHEBI:58658"/>
        <dbReference type="ChEBI" id="CHEBI:140523"/>
        <dbReference type="EC" id="3.2.1.67"/>
    </reaction>
</comment>
<evidence type="ECO:0000256" key="15">
    <source>
        <dbReference type="ARBA" id="ARBA00048766"/>
    </source>
</evidence>
<accession>A0A165Z1K6</accession>
<dbReference type="PANTHER" id="PTHR31736">
    <property type="match status" value="1"/>
</dbReference>
<evidence type="ECO:0000256" key="7">
    <source>
        <dbReference type="ARBA" id="ARBA00023157"/>
    </source>
</evidence>
<evidence type="ECO:0000256" key="2">
    <source>
        <dbReference type="ARBA" id="ARBA00008834"/>
    </source>
</evidence>
<keyword evidence="5" id="KW-0677">Repeat</keyword>
<dbReference type="InterPro" id="IPR000743">
    <property type="entry name" value="Glyco_hydro_28"/>
</dbReference>
<evidence type="ECO:0000256" key="11">
    <source>
        <dbReference type="ARBA" id="ARBA00037312"/>
    </source>
</evidence>
<dbReference type="GO" id="GO:0005576">
    <property type="term" value="C:extracellular region"/>
    <property type="evidence" value="ECO:0007669"/>
    <property type="project" value="UniProtKB-SubCell"/>
</dbReference>
<organism evidence="18 19">
    <name type="scientific">Exidia glandulosa HHB12029</name>
    <dbReference type="NCBI Taxonomy" id="1314781"/>
    <lineage>
        <taxon>Eukaryota</taxon>
        <taxon>Fungi</taxon>
        <taxon>Dikarya</taxon>
        <taxon>Basidiomycota</taxon>
        <taxon>Agaricomycotina</taxon>
        <taxon>Agaricomycetes</taxon>
        <taxon>Auriculariales</taxon>
        <taxon>Exidiaceae</taxon>
        <taxon>Exidia</taxon>
    </lineage>
</organism>
<keyword evidence="7" id="KW-1015">Disulfide bond</keyword>
<dbReference type="GO" id="GO:0071555">
    <property type="term" value="P:cell wall organization"/>
    <property type="evidence" value="ECO:0007669"/>
    <property type="project" value="UniProtKB-KW"/>
</dbReference>
<comment type="similarity">
    <text evidence="2 16">Belongs to the glycosyl hydrolase 28 family.</text>
</comment>
<dbReference type="InParanoid" id="A0A165Z1K6"/>
<dbReference type="AlphaFoldDB" id="A0A165Z1K6"/>
<proteinExistence type="inferred from homology"/>
<dbReference type="PANTHER" id="PTHR31736:SF11">
    <property type="entry name" value="EXOPOLYGALACTURONASE C-RELATED"/>
    <property type="match status" value="1"/>
</dbReference>
<keyword evidence="10" id="KW-0961">Cell wall biogenesis/degradation</keyword>
<keyword evidence="19" id="KW-1185">Reference proteome</keyword>
<keyword evidence="9 16" id="KW-0326">Glycosidase</keyword>
<gene>
    <name evidence="18" type="ORF">EXIGLDRAFT_847381</name>
</gene>
<evidence type="ECO:0000256" key="13">
    <source>
        <dbReference type="ARBA" id="ARBA00041474"/>
    </source>
</evidence>